<proteinExistence type="predicted"/>
<name>A0A4R6KJN9_9ACTN</name>
<dbReference type="GO" id="GO:0006269">
    <property type="term" value="P:DNA replication, synthesis of primer"/>
    <property type="evidence" value="ECO:0007669"/>
    <property type="project" value="TreeGrafter"/>
</dbReference>
<dbReference type="RefSeq" id="WP_133799459.1">
    <property type="nucleotide sequence ID" value="NZ_SNWQ01000003.1"/>
</dbReference>
<evidence type="ECO:0000259" key="1">
    <source>
        <dbReference type="Pfam" id="PF08275"/>
    </source>
</evidence>
<comment type="caution">
    <text evidence="2">The sequence shown here is derived from an EMBL/GenBank/DDBJ whole genome shotgun (WGS) entry which is preliminary data.</text>
</comment>
<gene>
    <name evidence="2" type="ORF">EV643_103266</name>
</gene>
<dbReference type="InterPro" id="IPR013264">
    <property type="entry name" value="DNAG_N"/>
</dbReference>
<feature type="domain" description="DNA primase DNAG catalytic core N-terminal" evidence="1">
    <location>
        <begin position="26"/>
        <end position="122"/>
    </location>
</feature>
<organism evidence="2 3">
    <name type="scientific">Kribbella caucasensis</name>
    <dbReference type="NCBI Taxonomy" id="2512215"/>
    <lineage>
        <taxon>Bacteria</taxon>
        <taxon>Bacillati</taxon>
        <taxon>Actinomycetota</taxon>
        <taxon>Actinomycetes</taxon>
        <taxon>Propionibacteriales</taxon>
        <taxon>Kribbellaceae</taxon>
        <taxon>Kribbella</taxon>
    </lineage>
</organism>
<reference evidence="2 3" key="1">
    <citation type="submission" date="2019-03" db="EMBL/GenBank/DDBJ databases">
        <title>Genomic Encyclopedia of Type Strains, Phase III (KMG-III): the genomes of soil and plant-associated and newly described type strains.</title>
        <authorList>
            <person name="Whitman W."/>
        </authorList>
    </citation>
    <scope>NUCLEOTIDE SEQUENCE [LARGE SCALE GENOMIC DNA]</scope>
    <source>
        <strain evidence="2 3">VKM Ac-2527</strain>
    </source>
</reference>
<protein>
    <submittedName>
        <fullName evidence="2">DNA primase-like protein</fullName>
    </submittedName>
</protein>
<dbReference type="PANTHER" id="PTHR30313">
    <property type="entry name" value="DNA PRIMASE"/>
    <property type="match status" value="1"/>
</dbReference>
<dbReference type="OrthoDB" id="3818699at2"/>
<dbReference type="Proteomes" id="UP000295388">
    <property type="component" value="Unassembled WGS sequence"/>
</dbReference>
<dbReference type="PANTHER" id="PTHR30313:SF2">
    <property type="entry name" value="DNA PRIMASE"/>
    <property type="match status" value="1"/>
</dbReference>
<dbReference type="AlphaFoldDB" id="A0A4R6KJN9"/>
<dbReference type="Pfam" id="PF08275">
    <property type="entry name" value="DNAG_N"/>
    <property type="match status" value="1"/>
</dbReference>
<keyword evidence="3" id="KW-1185">Reference proteome</keyword>
<sequence>MSDQGFMMSAEERRRLLDANAAAARYFRRELLRATNGWPVKYLQSWGVEEVLSTDSAWKVGYAPGTWTNLVDHLRAQGFGFGTLVRAGLVTWTEGGDAVDRHRDQLMFVARDQRLSPVGFVGISQGGHARTVSPVTAAHRPSNVLVGVEEQLKLLENGAIPVVVDRPVDAIAISAVSRLSSGRWVGIPVCGAGLSTAQARMLRRYSTTDQVIVALSGDEPQRNQAAGYLLDLAFFFDRVRAVGIPAGYTPASLVLTDGGPGHLRDVLSAARPLMTYRNTVSRRIASPALDSDPPDRGPGL</sequence>
<dbReference type="GO" id="GO:0005737">
    <property type="term" value="C:cytoplasm"/>
    <property type="evidence" value="ECO:0007669"/>
    <property type="project" value="TreeGrafter"/>
</dbReference>
<dbReference type="EMBL" id="SNWQ01000003">
    <property type="protein sequence ID" value="TDO51527.1"/>
    <property type="molecule type" value="Genomic_DNA"/>
</dbReference>
<dbReference type="SUPFAM" id="SSF56731">
    <property type="entry name" value="DNA primase core"/>
    <property type="match status" value="1"/>
</dbReference>
<dbReference type="Gene3D" id="3.90.980.10">
    <property type="entry name" value="DNA primase, catalytic core, N-terminal domain"/>
    <property type="match status" value="1"/>
</dbReference>
<dbReference type="InterPro" id="IPR037068">
    <property type="entry name" value="DNA_primase_core_N_sf"/>
</dbReference>
<dbReference type="Gene3D" id="3.40.1360.10">
    <property type="match status" value="1"/>
</dbReference>
<evidence type="ECO:0000313" key="2">
    <source>
        <dbReference type="EMBL" id="TDO51527.1"/>
    </source>
</evidence>
<accession>A0A4R6KJN9</accession>
<dbReference type="InterPro" id="IPR050219">
    <property type="entry name" value="DnaG_primase"/>
</dbReference>
<evidence type="ECO:0000313" key="3">
    <source>
        <dbReference type="Proteomes" id="UP000295388"/>
    </source>
</evidence>